<protein>
    <submittedName>
        <fullName evidence="2">Catechol 2,3-dioxygenase-like lactoylglutathione lyase family enzyme</fullName>
    </submittedName>
</protein>
<dbReference type="Proteomes" id="UP000247781">
    <property type="component" value="Unassembled WGS sequence"/>
</dbReference>
<name>A0A318H2Z7_9MYCO</name>
<keyword evidence="2" id="KW-0223">Dioxygenase</keyword>
<dbReference type="InterPro" id="IPR037523">
    <property type="entry name" value="VOC_core"/>
</dbReference>
<dbReference type="GO" id="GO:0051213">
    <property type="term" value="F:dioxygenase activity"/>
    <property type="evidence" value="ECO:0007669"/>
    <property type="project" value="UniProtKB-KW"/>
</dbReference>
<sequence>MNATQRTITGIATVGIPVTDQDRALRFYTETLGMEKRLDVPLPQFGGRWITVASPGSTATLALIPAHDGVPAGVETGIRLTSPDAAAAHQHLRERGVDVGELLHWEGVPPMFAFRDADRNGLEITQDESRS</sequence>
<dbReference type="SUPFAM" id="SSF54593">
    <property type="entry name" value="Glyoxalase/Bleomycin resistance protein/Dihydroxybiphenyl dioxygenase"/>
    <property type="match status" value="1"/>
</dbReference>
<dbReference type="InterPro" id="IPR004360">
    <property type="entry name" value="Glyas_Fos-R_dOase_dom"/>
</dbReference>
<keyword evidence="2" id="KW-0560">Oxidoreductase</keyword>
<reference evidence="2 3" key="2">
    <citation type="submission" date="2018-06" db="EMBL/GenBank/DDBJ databases">
        <title>Sequencing of bacterial isolates from soil warming experiment in Harvard Forest, Massachusetts, USA.</title>
        <authorList>
            <person name="Deangelis K.PhD."/>
        </authorList>
    </citation>
    <scope>NUCLEOTIDE SEQUENCE [LARGE SCALE GENOMIC DNA]</scope>
    <source>
        <strain evidence="2 3">GAS496</strain>
    </source>
</reference>
<dbReference type="OrthoDB" id="197463at2"/>
<dbReference type="Pfam" id="PF00903">
    <property type="entry name" value="Glyoxalase"/>
    <property type="match status" value="1"/>
</dbReference>
<dbReference type="AlphaFoldDB" id="A0A318H2Z7"/>
<dbReference type="PROSITE" id="PS51819">
    <property type="entry name" value="VOC"/>
    <property type="match status" value="1"/>
</dbReference>
<keyword evidence="3" id="KW-1185">Reference proteome</keyword>
<dbReference type="EMBL" id="QJJU01000055">
    <property type="protein sequence ID" value="PXW95926.1"/>
    <property type="molecule type" value="Genomic_DNA"/>
</dbReference>
<organism evidence="2 3">
    <name type="scientific">Mycolicibacterium moriokaense</name>
    <dbReference type="NCBI Taxonomy" id="39691"/>
    <lineage>
        <taxon>Bacteria</taxon>
        <taxon>Bacillati</taxon>
        <taxon>Actinomycetota</taxon>
        <taxon>Actinomycetes</taxon>
        <taxon>Mycobacteriales</taxon>
        <taxon>Mycobacteriaceae</taxon>
        <taxon>Mycolicibacterium</taxon>
    </lineage>
</organism>
<evidence type="ECO:0000259" key="1">
    <source>
        <dbReference type="PROSITE" id="PS51819"/>
    </source>
</evidence>
<keyword evidence="2" id="KW-0456">Lyase</keyword>
<dbReference type="RefSeq" id="WP_110320319.1">
    <property type="nucleotide sequence ID" value="NZ_QJJU01000055.1"/>
</dbReference>
<comment type="caution">
    <text evidence="2">The sequence shown here is derived from an EMBL/GenBank/DDBJ whole genome shotgun (WGS) entry which is preliminary data.</text>
</comment>
<evidence type="ECO:0000313" key="2">
    <source>
        <dbReference type="EMBL" id="PXW95926.1"/>
    </source>
</evidence>
<accession>A0A318H2Z7</accession>
<dbReference type="PANTHER" id="PTHR36437:SF2">
    <property type="entry name" value="GLYOXALASE_BLEOMYCIN RESISTANCE PROTEIN_DIOXYGENASE"/>
    <property type="match status" value="1"/>
</dbReference>
<feature type="domain" description="VOC" evidence="1">
    <location>
        <begin position="10"/>
        <end position="127"/>
    </location>
</feature>
<proteinExistence type="predicted"/>
<reference evidence="3" key="1">
    <citation type="submission" date="2018-05" db="EMBL/GenBank/DDBJ databases">
        <authorList>
            <person name="Deangelis K."/>
            <person name="Huntemann M."/>
            <person name="Clum A."/>
            <person name="Pillay M."/>
            <person name="Palaniappan K."/>
            <person name="Varghese N."/>
            <person name="Mikhailova N."/>
            <person name="Stamatis D."/>
            <person name="Reddy T."/>
            <person name="Daum C."/>
            <person name="Shapiro N."/>
            <person name="Ivanova N."/>
            <person name="Kyrpides N."/>
            <person name="Woyke T."/>
        </authorList>
    </citation>
    <scope>NUCLEOTIDE SEQUENCE [LARGE SCALE GENOMIC DNA]</scope>
    <source>
        <strain evidence="3">GAS496</strain>
    </source>
</reference>
<dbReference type="Gene3D" id="3.10.180.10">
    <property type="entry name" value="2,3-Dihydroxybiphenyl 1,2-Dioxygenase, domain 1"/>
    <property type="match status" value="1"/>
</dbReference>
<dbReference type="PANTHER" id="PTHR36437">
    <property type="entry name" value="GLYOXALASE/BLEOMYCIN RESISTANCE PROTEIN/DIOXYGENASE"/>
    <property type="match status" value="1"/>
</dbReference>
<gene>
    <name evidence="2" type="ORF">C8E89_1558</name>
</gene>
<dbReference type="InterPro" id="IPR029068">
    <property type="entry name" value="Glyas_Bleomycin-R_OHBP_Dase"/>
</dbReference>
<evidence type="ECO:0000313" key="3">
    <source>
        <dbReference type="Proteomes" id="UP000247781"/>
    </source>
</evidence>
<dbReference type="GO" id="GO:0016829">
    <property type="term" value="F:lyase activity"/>
    <property type="evidence" value="ECO:0007669"/>
    <property type="project" value="UniProtKB-KW"/>
</dbReference>